<accession>U2WV28</accession>
<evidence type="ECO:0008006" key="8">
    <source>
        <dbReference type="Google" id="ProtNLM"/>
    </source>
</evidence>
<keyword evidence="7" id="KW-1185">Reference proteome</keyword>
<evidence type="ECO:0000313" key="6">
    <source>
        <dbReference type="EMBL" id="ERL47395.1"/>
    </source>
</evidence>
<dbReference type="STRING" id="1397666.RS24_00334"/>
<dbReference type="SUPFAM" id="SSF103473">
    <property type="entry name" value="MFS general substrate transporter"/>
    <property type="match status" value="1"/>
</dbReference>
<sequence>MFGKNRNTTELTKSGIIPKYVNVSGHPIDSDPQDISKGANSHAVVTAREPDTPVAVSTGLVPITNSFVVETAPTRLRGIYSGILQCGYPLGWFFTSLIATPLLTDFGWRAMFLPALAVIPIAFLMGRVLPESLKFSELKEQDDIQPEKLSMKARLGILLSNEYRSRAILEFIAFFFFGGAYAGTAFYFPTFFQEVRGYTPEVSTLLVGISYGRCAWVYWRFFCW</sequence>
<dbReference type="Pfam" id="PF07690">
    <property type="entry name" value="MFS_1"/>
    <property type="match status" value="1"/>
</dbReference>
<organism evidence="6 7">
    <name type="scientific">Candidatus Micropelagius thuwalensis</name>
    <dbReference type="NCBI Taxonomy" id="1397666"/>
    <lineage>
        <taxon>Bacteria</taxon>
        <taxon>Pseudomonadati</taxon>
        <taxon>Pseudomonadota</taxon>
        <taxon>Alphaproteobacteria</taxon>
        <taxon>PS1 clade</taxon>
        <taxon>Candidatus Micropelagius</taxon>
    </lineage>
</organism>
<comment type="subcellular location">
    <subcellularLocation>
        <location evidence="1">Membrane</location>
        <topology evidence="1">Multi-pass membrane protein</topology>
    </subcellularLocation>
</comment>
<dbReference type="EMBL" id="AWXE01000001">
    <property type="protein sequence ID" value="ERL47395.1"/>
    <property type="molecule type" value="Genomic_DNA"/>
</dbReference>
<evidence type="ECO:0000313" key="7">
    <source>
        <dbReference type="Proteomes" id="UP000016762"/>
    </source>
</evidence>
<dbReference type="eggNOG" id="COG2814">
    <property type="taxonomic scope" value="Bacteria"/>
</dbReference>
<reference evidence="6 7" key="1">
    <citation type="journal article" date="2014" name="FEMS Microbiol. Ecol.">
        <title>Genomic differentiation among two strains of the PS1 clade isolated from geographically separated marine habitats.</title>
        <authorList>
            <person name="Jimenez-Infante F."/>
            <person name="Ngugi D.K."/>
            <person name="Alam I."/>
            <person name="Rashid M."/>
            <person name="Baalawi W."/>
            <person name="Kamau A.A."/>
            <person name="Bajic V.B."/>
            <person name="Stingl U."/>
        </authorList>
    </citation>
    <scope>NUCLEOTIDE SEQUENCE [LARGE SCALE GENOMIC DNA]</scope>
    <source>
        <strain evidence="6 7">RS24</strain>
    </source>
</reference>
<proteinExistence type="predicted"/>
<dbReference type="AlphaFoldDB" id="U2WV28"/>
<dbReference type="RefSeq" id="WP_021776413.1">
    <property type="nucleotide sequence ID" value="NZ_AWXE01000001.1"/>
</dbReference>
<evidence type="ECO:0000256" key="2">
    <source>
        <dbReference type="ARBA" id="ARBA00022692"/>
    </source>
</evidence>
<feature type="transmembrane region" description="Helical" evidence="5">
    <location>
        <begin position="83"/>
        <end position="104"/>
    </location>
</feature>
<protein>
    <recommendedName>
        <fullName evidence="8">Major facilitator superfamily (MFS) profile domain-containing protein</fullName>
    </recommendedName>
</protein>
<keyword evidence="4 5" id="KW-0472">Membrane</keyword>
<dbReference type="PANTHER" id="PTHR23508">
    <property type="entry name" value="CARBOXYLIC ACID TRANSPORTER PROTEIN HOMOLOG"/>
    <property type="match status" value="1"/>
</dbReference>
<gene>
    <name evidence="6" type="ORF">RS24_00334</name>
</gene>
<evidence type="ECO:0000256" key="3">
    <source>
        <dbReference type="ARBA" id="ARBA00022989"/>
    </source>
</evidence>
<evidence type="ECO:0000256" key="4">
    <source>
        <dbReference type="ARBA" id="ARBA00023136"/>
    </source>
</evidence>
<evidence type="ECO:0000256" key="5">
    <source>
        <dbReference type="SAM" id="Phobius"/>
    </source>
</evidence>
<dbReference type="Gene3D" id="1.20.1250.20">
    <property type="entry name" value="MFS general substrate transporter like domains"/>
    <property type="match status" value="1"/>
</dbReference>
<comment type="caution">
    <text evidence="6">The sequence shown here is derived from an EMBL/GenBank/DDBJ whole genome shotgun (WGS) entry which is preliminary data.</text>
</comment>
<dbReference type="GO" id="GO:0046943">
    <property type="term" value="F:carboxylic acid transmembrane transporter activity"/>
    <property type="evidence" value="ECO:0007669"/>
    <property type="project" value="TreeGrafter"/>
</dbReference>
<feature type="transmembrane region" description="Helical" evidence="5">
    <location>
        <begin position="167"/>
        <end position="188"/>
    </location>
</feature>
<dbReference type="InterPro" id="IPR036259">
    <property type="entry name" value="MFS_trans_sf"/>
</dbReference>
<keyword evidence="2 5" id="KW-0812">Transmembrane</keyword>
<keyword evidence="3 5" id="KW-1133">Transmembrane helix</keyword>
<dbReference type="GO" id="GO:0005886">
    <property type="term" value="C:plasma membrane"/>
    <property type="evidence" value="ECO:0007669"/>
    <property type="project" value="TreeGrafter"/>
</dbReference>
<feature type="transmembrane region" description="Helical" evidence="5">
    <location>
        <begin position="110"/>
        <end position="129"/>
    </location>
</feature>
<name>U2WV28_9PROT</name>
<dbReference type="Proteomes" id="UP000016762">
    <property type="component" value="Unassembled WGS sequence"/>
</dbReference>
<dbReference type="OrthoDB" id="9784658at2"/>
<evidence type="ECO:0000256" key="1">
    <source>
        <dbReference type="ARBA" id="ARBA00004141"/>
    </source>
</evidence>
<dbReference type="InterPro" id="IPR011701">
    <property type="entry name" value="MFS"/>
</dbReference>
<dbReference type="PANTHER" id="PTHR23508:SF10">
    <property type="entry name" value="CARBOXYLIC ACID TRANSPORTER PROTEIN HOMOLOG"/>
    <property type="match status" value="1"/>
</dbReference>